<name>A0A9D1ELC4_9FIRM</name>
<dbReference type="Proteomes" id="UP000886841">
    <property type="component" value="Unassembled WGS sequence"/>
</dbReference>
<accession>A0A9D1ELC4</accession>
<dbReference type="EMBL" id="DVHU01000106">
    <property type="protein sequence ID" value="HIR94097.1"/>
    <property type="molecule type" value="Genomic_DNA"/>
</dbReference>
<proteinExistence type="predicted"/>
<organism evidence="1 2">
    <name type="scientific">Candidatus Egerieimonas intestinavium</name>
    <dbReference type="NCBI Taxonomy" id="2840777"/>
    <lineage>
        <taxon>Bacteria</taxon>
        <taxon>Bacillati</taxon>
        <taxon>Bacillota</taxon>
        <taxon>Clostridia</taxon>
        <taxon>Lachnospirales</taxon>
        <taxon>Lachnospiraceae</taxon>
        <taxon>Lachnospiraceae incertae sedis</taxon>
        <taxon>Candidatus Egerieimonas</taxon>
    </lineage>
</organism>
<protein>
    <submittedName>
        <fullName evidence="1">YabP/YqfC family sporulation protein</fullName>
    </submittedName>
</protein>
<reference evidence="1" key="2">
    <citation type="journal article" date="2021" name="PeerJ">
        <title>Extensive microbial diversity within the chicken gut microbiome revealed by metagenomics and culture.</title>
        <authorList>
            <person name="Gilroy R."/>
            <person name="Ravi A."/>
            <person name="Getino M."/>
            <person name="Pursley I."/>
            <person name="Horton D.L."/>
            <person name="Alikhan N.F."/>
            <person name="Baker D."/>
            <person name="Gharbi K."/>
            <person name="Hall N."/>
            <person name="Watson M."/>
            <person name="Adriaenssens E.M."/>
            <person name="Foster-Nyarko E."/>
            <person name="Jarju S."/>
            <person name="Secka A."/>
            <person name="Antonio M."/>
            <person name="Oren A."/>
            <person name="Chaudhuri R.R."/>
            <person name="La Ragione R."/>
            <person name="Hildebrand F."/>
            <person name="Pallen M.J."/>
        </authorList>
    </citation>
    <scope>NUCLEOTIDE SEQUENCE</scope>
    <source>
        <strain evidence="1">ChiSxjej1B13-7041</strain>
    </source>
</reference>
<gene>
    <name evidence="1" type="ORF">IAB98_11830</name>
</gene>
<reference evidence="1" key="1">
    <citation type="submission" date="2020-10" db="EMBL/GenBank/DDBJ databases">
        <authorList>
            <person name="Gilroy R."/>
        </authorList>
    </citation>
    <scope>NUCLEOTIDE SEQUENCE</scope>
    <source>
        <strain evidence="1">ChiSxjej1B13-7041</strain>
    </source>
</reference>
<dbReference type="AlphaFoldDB" id="A0A9D1ELC4"/>
<dbReference type="InterPro" id="IPR022476">
    <property type="entry name" value="Spore_YabP/YqfC"/>
</dbReference>
<evidence type="ECO:0000313" key="2">
    <source>
        <dbReference type="Proteomes" id="UP000886841"/>
    </source>
</evidence>
<comment type="caution">
    <text evidence="1">The sequence shown here is derived from an EMBL/GenBank/DDBJ whole genome shotgun (WGS) entry which is preliminary data.</text>
</comment>
<sequence>MGKRTRRLKESMVSSLEIPQDLAYSEPLLTVVGQREICVENYRSILEYTPCRLQLLTKRGRLAVEGEALQILYYRGEEMKIGGRIRRILFEDG</sequence>
<dbReference type="Pfam" id="PF07873">
    <property type="entry name" value="YabP"/>
    <property type="match status" value="1"/>
</dbReference>
<evidence type="ECO:0000313" key="1">
    <source>
        <dbReference type="EMBL" id="HIR94097.1"/>
    </source>
</evidence>